<gene>
    <name evidence="1" type="ORF">BECKTC1821E_GA0114239_10571</name>
</gene>
<reference evidence="1" key="1">
    <citation type="submission" date="2019-02" db="EMBL/GenBank/DDBJ databases">
        <authorList>
            <person name="Gruber-Vodicka R. H."/>
            <person name="Seah K. B. B."/>
        </authorList>
    </citation>
    <scope>NUCLEOTIDE SEQUENCE</scope>
    <source>
        <strain evidence="1">BECK_BZ125</strain>
    </source>
</reference>
<proteinExistence type="predicted"/>
<evidence type="ECO:0000313" key="1">
    <source>
        <dbReference type="EMBL" id="VFK45933.1"/>
    </source>
</evidence>
<accession>A0A450YWN9</accession>
<sequence length="131" mass="14629">MIKQTIGELLENNVVLDIEGIDRMYLNLYQPMLQTGGGVSTFFREEHKGAKVTSTASMSPMTKSFVRDIHGFAKREGVDVAPFAQGQNKDEITQAYLGTLDLWPKDKQTNSGNFPNPCHYTRGYPLAACRL</sequence>
<organism evidence="1">
    <name type="scientific">Candidatus Kentrum sp. TC</name>
    <dbReference type="NCBI Taxonomy" id="2126339"/>
    <lineage>
        <taxon>Bacteria</taxon>
        <taxon>Pseudomonadati</taxon>
        <taxon>Pseudomonadota</taxon>
        <taxon>Gammaproteobacteria</taxon>
        <taxon>Candidatus Kentrum</taxon>
    </lineage>
</organism>
<name>A0A450YWN9_9GAMM</name>
<dbReference type="AlphaFoldDB" id="A0A450YWN9"/>
<protein>
    <submittedName>
        <fullName evidence="1">Uncharacterized protein</fullName>
    </submittedName>
</protein>
<dbReference type="EMBL" id="CAADFT010000057">
    <property type="protein sequence ID" value="VFK45933.1"/>
    <property type="molecule type" value="Genomic_DNA"/>
</dbReference>